<evidence type="ECO:0000313" key="7">
    <source>
        <dbReference type="Proteomes" id="UP000038009"/>
    </source>
</evidence>
<dbReference type="PANTHER" id="PTHR19848:SF7">
    <property type="entry name" value="F-BOX AND WD-40 DOMAIN PROTEIN 7"/>
    <property type="match status" value="1"/>
</dbReference>
<evidence type="ECO:0000256" key="3">
    <source>
        <dbReference type="ARBA" id="ARBA00022980"/>
    </source>
</evidence>
<feature type="compositionally biased region" description="Low complexity" evidence="5">
    <location>
        <begin position="74"/>
        <end position="86"/>
    </location>
</feature>
<dbReference type="OrthoDB" id="496at2759"/>
<dbReference type="Pfam" id="PF00400">
    <property type="entry name" value="WD40"/>
    <property type="match status" value="3"/>
</dbReference>
<keyword evidence="3" id="KW-0687">Ribonucleoprotein</keyword>
<keyword evidence="2" id="KW-0677">Repeat</keyword>
<evidence type="ECO:0000313" key="6">
    <source>
        <dbReference type="EMBL" id="KPI90384.1"/>
    </source>
</evidence>
<evidence type="ECO:0000256" key="1">
    <source>
        <dbReference type="ARBA" id="ARBA00022574"/>
    </source>
</evidence>
<name>A0A0N1IMQ0_LEPSE</name>
<gene>
    <name evidence="6" type="ORF">ABL78_0460</name>
</gene>
<evidence type="ECO:0000256" key="4">
    <source>
        <dbReference type="PROSITE-ProRule" id="PRU00221"/>
    </source>
</evidence>
<dbReference type="InterPro" id="IPR019775">
    <property type="entry name" value="WD40_repeat_CS"/>
</dbReference>
<dbReference type="PROSITE" id="PS50082">
    <property type="entry name" value="WD_REPEATS_2"/>
    <property type="match status" value="2"/>
</dbReference>
<evidence type="ECO:0000256" key="2">
    <source>
        <dbReference type="ARBA" id="ARBA00022737"/>
    </source>
</evidence>
<feature type="region of interest" description="Disordered" evidence="5">
    <location>
        <begin position="1"/>
        <end position="95"/>
    </location>
</feature>
<dbReference type="PROSITE" id="PS50294">
    <property type="entry name" value="WD_REPEATS_REGION"/>
    <property type="match status" value="2"/>
</dbReference>
<keyword evidence="7" id="KW-1185">Reference proteome</keyword>
<dbReference type="Proteomes" id="UP000038009">
    <property type="component" value="Unassembled WGS sequence"/>
</dbReference>
<keyword evidence="3" id="KW-0689">Ribosomal protein</keyword>
<sequence length="542" mass="57261">MRSNINTGSSRIPSNTARSTTGAGNAPRDQAIARPTVSRAAATSNRGSRTGAAMPSVSDGGRSNMVGSRTGDMTRFTTNTTATGAALSRRAPPSSQRDALQAEMDELADDFFGGVPSTAPQRAAVTTTSAESAGSPFYKPATKGDVTVAQLQRQSTWYEGPTNPEGRMFDASDSNLLCMDVLMPMSGAGGNSARTAAAAASRGIPSLRSASASVSLCVVGSADHGLKVFDLNSMREVKSLYTKTCGHTEWVTSCRFLSDRRVLSGGMDSKLCLWSDVTRGGPARCSDLLGHTGSISQVDVNECHGRAVAMSASYDRTIRLWELSSVGGHEIGCLAGHKGPVTQFSWCAAQVLSGDRQGTVKLWDVETADCKLTASSKRGQIGALAHLMRPEVGHLVMFGDQGGVLTVLDTRAPPKTRPVFQEELHPGGMVTFICSPAVSAVATPLVVTCGADKRIVARDARRNYEEVYSLCDHDDFVYSMDIMGNLLLTGAGNGRLLVHNVETGEMLFELNANAAAVRELFASPGRLVTSGDDGKAKVFDFM</sequence>
<dbReference type="OMA" id="LYTKTCG"/>
<proteinExistence type="predicted"/>
<feature type="repeat" description="WD" evidence="4">
    <location>
        <begin position="288"/>
        <end position="325"/>
    </location>
</feature>
<dbReference type="Gene3D" id="2.130.10.10">
    <property type="entry name" value="YVTN repeat-like/Quinoprotein amine dehydrogenase"/>
    <property type="match status" value="2"/>
</dbReference>
<dbReference type="InterPro" id="IPR015943">
    <property type="entry name" value="WD40/YVTN_repeat-like_dom_sf"/>
</dbReference>
<feature type="compositionally biased region" description="Polar residues" evidence="5">
    <location>
        <begin position="1"/>
        <end position="23"/>
    </location>
</feature>
<dbReference type="GO" id="GO:0005840">
    <property type="term" value="C:ribosome"/>
    <property type="evidence" value="ECO:0007669"/>
    <property type="project" value="UniProtKB-KW"/>
</dbReference>
<dbReference type="InterPro" id="IPR001680">
    <property type="entry name" value="WD40_rpt"/>
</dbReference>
<dbReference type="InterPro" id="IPR036322">
    <property type="entry name" value="WD40_repeat_dom_sf"/>
</dbReference>
<dbReference type="PROSITE" id="PS00678">
    <property type="entry name" value="WD_REPEATS_1"/>
    <property type="match status" value="1"/>
</dbReference>
<dbReference type="AlphaFoldDB" id="A0A0N1IMQ0"/>
<dbReference type="SUPFAM" id="SSF50978">
    <property type="entry name" value="WD40 repeat-like"/>
    <property type="match status" value="1"/>
</dbReference>
<keyword evidence="1 4" id="KW-0853">WD repeat</keyword>
<accession>A0A0N1IMQ0</accession>
<reference evidence="6 7" key="1">
    <citation type="journal article" date="2015" name="PLoS Pathog.">
        <title>Leptomonas seymouri: Adaptations to the Dixenous Life Cycle Analyzed by Genome Sequencing, Transcriptome Profiling and Co-infection with Leishmania donovani.</title>
        <authorList>
            <person name="Kraeva N."/>
            <person name="Butenko A."/>
            <person name="Hlavacova J."/>
            <person name="Kostygov A."/>
            <person name="Myskova J."/>
            <person name="Grybchuk D."/>
            <person name="Lestinova T."/>
            <person name="Votypka J."/>
            <person name="Volf P."/>
            <person name="Opperdoes F."/>
            <person name="Flegontov P."/>
            <person name="Lukes J."/>
            <person name="Yurchenko V."/>
        </authorList>
    </citation>
    <scope>NUCLEOTIDE SEQUENCE [LARGE SCALE GENOMIC DNA]</scope>
    <source>
        <strain evidence="6 7">ATCC 30220</strain>
    </source>
</reference>
<organism evidence="6 7">
    <name type="scientific">Leptomonas seymouri</name>
    <dbReference type="NCBI Taxonomy" id="5684"/>
    <lineage>
        <taxon>Eukaryota</taxon>
        <taxon>Discoba</taxon>
        <taxon>Euglenozoa</taxon>
        <taxon>Kinetoplastea</taxon>
        <taxon>Metakinetoplastina</taxon>
        <taxon>Trypanosomatida</taxon>
        <taxon>Trypanosomatidae</taxon>
        <taxon>Leishmaniinae</taxon>
        <taxon>Leptomonas</taxon>
    </lineage>
</organism>
<dbReference type="VEuPathDB" id="TriTrypDB:Lsey_0006_0180"/>
<protein>
    <submittedName>
        <fullName evidence="6">Uncharacterized protein</fullName>
    </submittedName>
</protein>
<dbReference type="SMART" id="SM00320">
    <property type="entry name" value="WD40"/>
    <property type="match status" value="5"/>
</dbReference>
<evidence type="ECO:0000256" key="5">
    <source>
        <dbReference type="SAM" id="MobiDB-lite"/>
    </source>
</evidence>
<dbReference type="EMBL" id="LJSK01000006">
    <property type="protein sequence ID" value="KPI90384.1"/>
    <property type="molecule type" value="Genomic_DNA"/>
</dbReference>
<dbReference type="PANTHER" id="PTHR19848">
    <property type="entry name" value="WD40 REPEAT PROTEIN"/>
    <property type="match status" value="1"/>
</dbReference>
<feature type="repeat" description="WD" evidence="4">
    <location>
        <begin position="334"/>
        <end position="373"/>
    </location>
</feature>
<comment type="caution">
    <text evidence="6">The sequence shown here is derived from an EMBL/GenBank/DDBJ whole genome shotgun (WGS) entry which is preliminary data.</text>
</comment>